<reference evidence="2" key="3">
    <citation type="submission" date="2025-09" db="UniProtKB">
        <authorList>
            <consortium name="Ensembl"/>
        </authorList>
    </citation>
    <scope>IDENTIFICATION</scope>
</reference>
<dbReference type="Gene3D" id="6.10.140.140">
    <property type="match status" value="1"/>
</dbReference>
<proteinExistence type="predicted"/>
<accession>A0A5F8GG84</accession>
<dbReference type="PROSITE" id="PS50805">
    <property type="entry name" value="KRAB"/>
    <property type="match status" value="1"/>
</dbReference>
<organism evidence="2 3">
    <name type="scientific">Monodelphis domestica</name>
    <name type="common">Gray short-tailed opossum</name>
    <dbReference type="NCBI Taxonomy" id="13616"/>
    <lineage>
        <taxon>Eukaryota</taxon>
        <taxon>Metazoa</taxon>
        <taxon>Chordata</taxon>
        <taxon>Craniata</taxon>
        <taxon>Vertebrata</taxon>
        <taxon>Euteleostomi</taxon>
        <taxon>Mammalia</taxon>
        <taxon>Metatheria</taxon>
        <taxon>Didelphimorphia</taxon>
        <taxon>Didelphidae</taxon>
        <taxon>Monodelphis</taxon>
    </lineage>
</organism>
<reference evidence="2 3" key="1">
    <citation type="journal article" date="2007" name="Nature">
        <title>Genome of the marsupial Monodelphis domestica reveals innovation in non-coding sequences.</title>
        <authorList>
            <person name="Mikkelsen T.S."/>
            <person name="Wakefield M.J."/>
            <person name="Aken B."/>
            <person name="Amemiya C.T."/>
            <person name="Chang J.L."/>
            <person name="Duke S."/>
            <person name="Garber M."/>
            <person name="Gentles A.J."/>
            <person name="Goodstadt L."/>
            <person name="Heger A."/>
            <person name="Jurka J."/>
            <person name="Kamal M."/>
            <person name="Mauceli E."/>
            <person name="Searle S.M."/>
            <person name="Sharpe T."/>
            <person name="Baker M.L."/>
            <person name="Batzer M.A."/>
            <person name="Benos P.V."/>
            <person name="Belov K."/>
            <person name="Clamp M."/>
            <person name="Cook A."/>
            <person name="Cuff J."/>
            <person name="Das R."/>
            <person name="Davidow L."/>
            <person name="Deakin J.E."/>
            <person name="Fazzari M.J."/>
            <person name="Glass J.L."/>
            <person name="Grabherr M."/>
            <person name="Greally J.M."/>
            <person name="Gu W."/>
            <person name="Hore T.A."/>
            <person name="Huttley G.A."/>
            <person name="Kleber M."/>
            <person name="Jirtle R.L."/>
            <person name="Koina E."/>
            <person name="Lee J.T."/>
            <person name="Mahony S."/>
            <person name="Marra M.A."/>
            <person name="Miller R.D."/>
            <person name="Nicholls R.D."/>
            <person name="Oda M."/>
            <person name="Papenfuss A.T."/>
            <person name="Parra Z.E."/>
            <person name="Pollock D.D."/>
            <person name="Ray D.A."/>
            <person name="Schein J.E."/>
            <person name="Speed T.P."/>
            <person name="Thompson K."/>
            <person name="VandeBerg J.L."/>
            <person name="Wade C.M."/>
            <person name="Walker J.A."/>
            <person name="Waters P.D."/>
            <person name="Webber C."/>
            <person name="Weidman J.R."/>
            <person name="Xie X."/>
            <person name="Zody M.C."/>
            <person name="Baldwin J."/>
            <person name="Abdouelleil A."/>
            <person name="Abdulkadir J."/>
            <person name="Abebe A."/>
            <person name="Abera B."/>
            <person name="Abreu J."/>
            <person name="Acer S.C."/>
            <person name="Aftuck L."/>
            <person name="Alexander A."/>
            <person name="An P."/>
            <person name="Anderson E."/>
            <person name="Anderson S."/>
            <person name="Arachi H."/>
            <person name="Azer M."/>
            <person name="Bachantsang P."/>
            <person name="Barry A."/>
            <person name="Bayul T."/>
            <person name="Berlin A."/>
            <person name="Bessette D."/>
            <person name="Bloom T."/>
            <person name="Bloom T."/>
            <person name="Boguslavskiy L."/>
            <person name="Bonnet C."/>
            <person name="Boukhgalter B."/>
            <person name="Bourzgui I."/>
            <person name="Brown A."/>
            <person name="Cahill P."/>
            <person name="Channer S."/>
            <person name="Cheshatsang Y."/>
            <person name="Chuda L."/>
            <person name="Citroen M."/>
            <person name="Collymore A."/>
            <person name="Cooke P."/>
            <person name="Costello M."/>
            <person name="D'Aco K."/>
            <person name="Daza R."/>
            <person name="De Haan G."/>
            <person name="DeGray S."/>
            <person name="DeMaso C."/>
            <person name="Dhargay N."/>
            <person name="Dooley K."/>
            <person name="Dooley E."/>
            <person name="Doricent M."/>
            <person name="Dorje P."/>
            <person name="Dorjee K."/>
            <person name="Dupes A."/>
            <person name="Elong R."/>
            <person name="Falk J."/>
            <person name="Farina A."/>
            <person name="Faro S."/>
            <person name="Ferguson D."/>
            <person name="Fisher S."/>
            <person name="Foley C.D."/>
            <person name="Franke A."/>
            <person name="Friedrich D."/>
            <person name="Gadbois L."/>
            <person name="Gearin G."/>
            <person name="Gearin C.R."/>
            <person name="Giannoukos G."/>
            <person name="Goode T."/>
            <person name="Graham J."/>
            <person name="Grandbois E."/>
            <person name="Grewal S."/>
            <person name="Gyaltsen K."/>
            <person name="Hafez N."/>
            <person name="Hagos B."/>
            <person name="Hall J."/>
            <person name="Henson C."/>
            <person name="Hollinger A."/>
            <person name="Honan T."/>
            <person name="Huard M.D."/>
            <person name="Hughes L."/>
            <person name="Hurhula B."/>
            <person name="Husby M.E."/>
            <person name="Kamat A."/>
            <person name="Kanga B."/>
            <person name="Kashin S."/>
            <person name="Khazanovich D."/>
            <person name="Kisner P."/>
            <person name="Lance K."/>
            <person name="Lara M."/>
            <person name="Lee W."/>
            <person name="Lennon N."/>
            <person name="Letendre F."/>
            <person name="LeVine R."/>
            <person name="Lipovsky A."/>
            <person name="Liu X."/>
            <person name="Liu J."/>
            <person name="Liu S."/>
            <person name="Lokyitsang T."/>
            <person name="Lokyitsang Y."/>
            <person name="Lubonja R."/>
            <person name="Lui A."/>
            <person name="MacDonald P."/>
            <person name="Magnisalis V."/>
            <person name="Maru K."/>
            <person name="Matthews C."/>
            <person name="McCusker W."/>
            <person name="McDonough S."/>
            <person name="Mehta T."/>
            <person name="Meldrim J."/>
            <person name="Meneus L."/>
            <person name="Mihai O."/>
            <person name="Mihalev A."/>
            <person name="Mihova T."/>
            <person name="Mittelman R."/>
            <person name="Mlenga V."/>
            <person name="Montmayeur A."/>
            <person name="Mulrain L."/>
            <person name="Navidi A."/>
            <person name="Naylor J."/>
            <person name="Negash T."/>
            <person name="Nguyen T."/>
            <person name="Nguyen N."/>
            <person name="Nicol R."/>
            <person name="Norbu C."/>
            <person name="Norbu N."/>
            <person name="Novod N."/>
            <person name="O'Neill B."/>
            <person name="Osman S."/>
            <person name="Markiewicz E."/>
            <person name="Oyono O.L."/>
            <person name="Patti C."/>
            <person name="Phunkhang P."/>
            <person name="Pierre F."/>
            <person name="Priest M."/>
            <person name="Raghuraman S."/>
            <person name="Rege F."/>
            <person name="Reyes R."/>
            <person name="Rise C."/>
            <person name="Rogov P."/>
            <person name="Ross K."/>
            <person name="Ryan E."/>
            <person name="Settipalli S."/>
            <person name="Shea T."/>
            <person name="Sherpa N."/>
            <person name="Shi L."/>
            <person name="Shih D."/>
            <person name="Sparrow T."/>
            <person name="Spaulding J."/>
            <person name="Stalker J."/>
            <person name="Stange-Thomann N."/>
            <person name="Stavropoulos S."/>
            <person name="Stone C."/>
            <person name="Strader C."/>
            <person name="Tesfaye S."/>
            <person name="Thomson T."/>
            <person name="Thoulutsang Y."/>
            <person name="Thoulutsang D."/>
            <person name="Topham K."/>
            <person name="Topping I."/>
            <person name="Tsamla T."/>
            <person name="Vassiliev H."/>
            <person name="Vo A."/>
            <person name="Wangchuk T."/>
            <person name="Wangdi T."/>
            <person name="Weiand M."/>
            <person name="Wilkinson J."/>
            <person name="Wilson A."/>
            <person name="Yadav S."/>
            <person name="Young G."/>
            <person name="Yu Q."/>
            <person name="Zembek L."/>
            <person name="Zhong D."/>
            <person name="Zimmer A."/>
            <person name="Zwirko Z."/>
            <person name="Jaffe D.B."/>
            <person name="Alvarez P."/>
            <person name="Brockman W."/>
            <person name="Butler J."/>
            <person name="Chin C."/>
            <person name="Gnerre S."/>
            <person name="MacCallum I."/>
            <person name="Graves J.A."/>
            <person name="Ponting C.P."/>
            <person name="Breen M."/>
            <person name="Samollow P.B."/>
            <person name="Lander E.S."/>
            <person name="Lindblad-Toh K."/>
        </authorList>
    </citation>
    <scope>NUCLEOTIDE SEQUENCE [LARGE SCALE GENOMIC DNA]</scope>
</reference>
<dbReference type="Bgee" id="ENSMODG00000050560">
    <property type="expression patterns" value="Expressed in adult mammalian kidney and 11 other cell types or tissues"/>
</dbReference>
<dbReference type="CDD" id="cd07765">
    <property type="entry name" value="KRAB_A-box"/>
    <property type="match status" value="1"/>
</dbReference>
<keyword evidence="3" id="KW-1185">Reference proteome</keyword>
<feature type="domain" description="KRAB" evidence="1">
    <location>
        <begin position="15"/>
        <end position="86"/>
    </location>
</feature>
<evidence type="ECO:0000313" key="3">
    <source>
        <dbReference type="Proteomes" id="UP000002280"/>
    </source>
</evidence>
<dbReference type="SUPFAM" id="SSF109640">
    <property type="entry name" value="KRAB domain (Kruppel-associated box)"/>
    <property type="match status" value="1"/>
</dbReference>
<dbReference type="AlphaFoldDB" id="A0A5F8GG84"/>
<evidence type="ECO:0000259" key="1">
    <source>
        <dbReference type="PROSITE" id="PS50805"/>
    </source>
</evidence>
<dbReference type="GeneTree" id="ENSGT00950000182890"/>
<dbReference type="PANTHER" id="PTHR23232:SF117">
    <property type="entry name" value="KRAB DOMAIN-CONTAINING PROTEIN"/>
    <property type="match status" value="1"/>
</dbReference>
<dbReference type="Ensembl" id="ENSMODT00000083652.1">
    <property type="protein sequence ID" value="ENSMODP00000046216.1"/>
    <property type="gene ID" value="ENSMODG00000050560.1"/>
</dbReference>
<dbReference type="InterPro" id="IPR036051">
    <property type="entry name" value="KRAB_dom_sf"/>
</dbReference>
<evidence type="ECO:0000313" key="2">
    <source>
        <dbReference type="Ensembl" id="ENSMODP00000046216.1"/>
    </source>
</evidence>
<dbReference type="Pfam" id="PF01352">
    <property type="entry name" value="KRAB"/>
    <property type="match status" value="1"/>
</dbReference>
<dbReference type="InterPro" id="IPR050169">
    <property type="entry name" value="Krueppel_C2H2_ZnF"/>
</dbReference>
<dbReference type="SMART" id="SM00349">
    <property type="entry name" value="KRAB"/>
    <property type="match status" value="1"/>
</dbReference>
<dbReference type="Proteomes" id="UP000002280">
    <property type="component" value="Chromosome 3"/>
</dbReference>
<dbReference type="InterPro" id="IPR001909">
    <property type="entry name" value="KRAB"/>
</dbReference>
<sequence>MGPGVPAAGTCQASVTFKDVAIDFTPEEWRRLDASQKELYREVMLENYSNLVCLGLAASRPALISRLKQGKAPWAAKKHLQAGLWPGIPQARGSYDFKCPTETVQNSGAHLIIASLGEVLHSLQTLELPQGSVIDSLLGMVHLVLDFEHLTS</sequence>
<reference evidence="2" key="2">
    <citation type="submission" date="2025-08" db="UniProtKB">
        <authorList>
            <consortium name="Ensembl"/>
        </authorList>
    </citation>
    <scope>IDENTIFICATION</scope>
</reference>
<dbReference type="InParanoid" id="A0A5F8GG84"/>
<dbReference type="GO" id="GO:0006355">
    <property type="term" value="P:regulation of DNA-templated transcription"/>
    <property type="evidence" value="ECO:0007669"/>
    <property type="project" value="InterPro"/>
</dbReference>
<dbReference type="STRING" id="13616.ENSMODP00000046216"/>
<dbReference type="PANTHER" id="PTHR23232">
    <property type="entry name" value="KRAB DOMAIN C2H2 ZINC FINGER"/>
    <property type="match status" value="1"/>
</dbReference>
<protein>
    <recommendedName>
        <fullName evidence="1">KRAB domain-containing protein</fullName>
    </recommendedName>
</protein>
<name>A0A5F8GG84_MONDO</name>